<dbReference type="GO" id="GO:0000162">
    <property type="term" value="P:L-tryptophan biosynthetic process"/>
    <property type="evidence" value="ECO:0007669"/>
    <property type="project" value="TreeGrafter"/>
</dbReference>
<dbReference type="InterPro" id="IPR005802">
    <property type="entry name" value="ADC_synth_comp_1"/>
</dbReference>
<feature type="domain" description="Chorismate-utilising enzyme C-terminal" evidence="3">
    <location>
        <begin position="193"/>
        <end position="446"/>
    </location>
</feature>
<dbReference type="InterPro" id="IPR005801">
    <property type="entry name" value="ADC_synthase"/>
</dbReference>
<reference evidence="5 6" key="1">
    <citation type="journal article" date="2014" name="BMC Genomics">
        <title>The genome of the intracellular bacterium of the coastal bivalve, Solemya velum: a blueprint for thriving in and out of symbiosis.</title>
        <authorList>
            <person name="Dmytrenko O."/>
            <person name="Russell S.L."/>
            <person name="Loo W.T."/>
            <person name="Fontanez K.M."/>
            <person name="Liao L."/>
            <person name="Roeselers G."/>
            <person name="Sharma R."/>
            <person name="Stewart F.J."/>
            <person name="Newton I.L."/>
            <person name="Woyke T."/>
            <person name="Wu D."/>
            <person name="Lang J.M."/>
            <person name="Eisen J.A."/>
            <person name="Cavanaugh C.M."/>
        </authorList>
    </citation>
    <scope>NUCLEOTIDE SEQUENCE [LARGE SCALE GENOMIC DNA]</scope>
    <source>
        <strain evidence="5 6">WH</strain>
    </source>
</reference>
<dbReference type="PANTHER" id="PTHR11236">
    <property type="entry name" value="AMINOBENZOATE/ANTHRANILATE SYNTHASE"/>
    <property type="match status" value="1"/>
</dbReference>
<comment type="caution">
    <text evidence="5">The sequence shown here is derived from an EMBL/GenBank/DDBJ whole genome shotgun (WGS) entry which is preliminary data.</text>
</comment>
<dbReference type="InterPro" id="IPR019999">
    <property type="entry name" value="Anth_synth_I-like"/>
</dbReference>
<sequence>MNFPRIEEIPYTVDSALLFEQISDMQWPVFLDSGGSNRRGRFDLLAANPFKTLVTRAGETVISQDGKRHRSMDDPFNLLRQAMGEQQQALGSLPFEGGAIGYFGYDLARSIEKLPEKAQDIDQLPEMMVGIYDWAVIVDHELGRSWLVGQGRDDKIAAEWPQLLELLSAPGLQEKSRAAALRALQPFESSVTKAEYLQALKHIHDYIHAGDCYQVNYTQRFAAPVEGDAWQAYVDIRKQNAIPYAAFMRLDEIEILSFSPERFLRLSGNRVTTEPIKGTRPRGKSASADLALQDELYNSSKDRAENLMIVDLLRNDLGRVCQPGTIHVKDLFHLESFPTVHHLVSRIGGELREDEDALSLLRASFPGGSITGAPKIRAMEIIEELEPYRRGIYCGSIGYIGFNGNMDTSITIRTLVHRAGQAHYWVGGGIVADSDPDEEYQECLDKAAVFRRFFDS</sequence>
<keyword evidence="6" id="KW-1185">Reference proteome</keyword>
<evidence type="ECO:0000256" key="2">
    <source>
        <dbReference type="ARBA" id="ARBA00022679"/>
    </source>
</evidence>
<protein>
    <recommendedName>
        <fullName evidence="1">aminodeoxychorismate synthase</fullName>
        <ecNumber evidence="1">2.6.1.85</ecNumber>
    </recommendedName>
</protein>
<dbReference type="NCBIfam" id="TIGR00553">
    <property type="entry name" value="pabB"/>
    <property type="match status" value="1"/>
</dbReference>
<dbReference type="GO" id="GO:0009396">
    <property type="term" value="P:folic acid-containing compound biosynthetic process"/>
    <property type="evidence" value="ECO:0007669"/>
    <property type="project" value="InterPro"/>
</dbReference>
<dbReference type="RefSeq" id="WP_043115645.1">
    <property type="nucleotide sequence ID" value="NZ_JRAA01000001.1"/>
</dbReference>
<gene>
    <name evidence="5" type="ORF">JV46_20490</name>
</gene>
<dbReference type="Pfam" id="PF04715">
    <property type="entry name" value="Anth_synt_I_N"/>
    <property type="match status" value="1"/>
</dbReference>
<dbReference type="PRINTS" id="PR00095">
    <property type="entry name" value="ANTSNTHASEI"/>
</dbReference>
<accession>A0A0B0HA54</accession>
<dbReference type="eggNOG" id="COG0147">
    <property type="taxonomic scope" value="Bacteria"/>
</dbReference>
<dbReference type="AlphaFoldDB" id="A0A0B0HA54"/>
<organism evidence="5 6">
    <name type="scientific">Solemya velum gill symbiont</name>
    <dbReference type="NCBI Taxonomy" id="2340"/>
    <lineage>
        <taxon>Bacteria</taxon>
        <taxon>Pseudomonadati</taxon>
        <taxon>Pseudomonadota</taxon>
        <taxon>Gammaproteobacteria</taxon>
        <taxon>sulfur-oxidizing symbionts</taxon>
    </lineage>
</organism>
<dbReference type="STRING" id="2340.JV46_20490"/>
<feature type="domain" description="Anthranilate synthase component I N-terminal" evidence="4">
    <location>
        <begin position="16"/>
        <end position="141"/>
    </location>
</feature>
<dbReference type="InterPro" id="IPR006805">
    <property type="entry name" value="Anth_synth_I_N"/>
</dbReference>
<evidence type="ECO:0000256" key="1">
    <source>
        <dbReference type="ARBA" id="ARBA00013139"/>
    </source>
</evidence>
<dbReference type="EC" id="2.6.1.85" evidence="1"/>
<dbReference type="Gene3D" id="3.60.120.10">
    <property type="entry name" value="Anthranilate synthase"/>
    <property type="match status" value="1"/>
</dbReference>
<dbReference type="GO" id="GO:0046820">
    <property type="term" value="F:4-amino-4-deoxychorismate synthase activity"/>
    <property type="evidence" value="ECO:0007669"/>
    <property type="project" value="UniProtKB-EC"/>
</dbReference>
<evidence type="ECO:0000259" key="3">
    <source>
        <dbReference type="Pfam" id="PF00425"/>
    </source>
</evidence>
<dbReference type="InterPro" id="IPR015890">
    <property type="entry name" value="Chorismate_C"/>
</dbReference>
<proteinExistence type="predicted"/>
<evidence type="ECO:0000259" key="4">
    <source>
        <dbReference type="Pfam" id="PF04715"/>
    </source>
</evidence>
<keyword evidence="5" id="KW-0032">Aminotransferase</keyword>
<keyword evidence="2 5" id="KW-0808">Transferase</keyword>
<evidence type="ECO:0000313" key="6">
    <source>
        <dbReference type="Proteomes" id="UP000030856"/>
    </source>
</evidence>
<dbReference type="Proteomes" id="UP000030856">
    <property type="component" value="Unassembled WGS sequence"/>
</dbReference>
<dbReference type="Pfam" id="PF00425">
    <property type="entry name" value="Chorismate_bind"/>
    <property type="match status" value="1"/>
</dbReference>
<evidence type="ECO:0000313" key="5">
    <source>
        <dbReference type="EMBL" id="KHF25950.1"/>
    </source>
</evidence>
<dbReference type="EMBL" id="JRAA01000001">
    <property type="protein sequence ID" value="KHF25950.1"/>
    <property type="molecule type" value="Genomic_DNA"/>
</dbReference>
<dbReference type="PANTHER" id="PTHR11236:SF50">
    <property type="entry name" value="AMINODEOXYCHORISMATE SYNTHASE COMPONENT 1"/>
    <property type="match status" value="1"/>
</dbReference>
<dbReference type="PATRIC" id="fig|2340.3.peg.462"/>
<dbReference type="SUPFAM" id="SSF56322">
    <property type="entry name" value="ADC synthase"/>
    <property type="match status" value="1"/>
</dbReference>
<name>A0A0B0HA54_SOVGS</name>